<sequence length="111" mass="12187">MTTDICAYLAGYVEKVKTAVGEKIKIESSNSGFYQNALGGTAYVSFYPTEVDLTLDLSGADGTYELTADLTNQEGKEIVGYIFKFHGNEEYVKVKLDAAFNDLVKLISDHL</sequence>
<keyword evidence="2" id="KW-1185">Reference proteome</keyword>
<evidence type="ECO:0000313" key="2">
    <source>
        <dbReference type="Proteomes" id="UP000076852"/>
    </source>
</evidence>
<accession>A0A160FQM7</accession>
<gene>
    <name evidence="1" type="ORF">AYM40_22760</name>
</gene>
<dbReference type="RefSeq" id="WP_063498511.1">
    <property type="nucleotide sequence ID" value="NZ_CP014579.1"/>
</dbReference>
<dbReference type="EMBL" id="CP014579">
    <property type="protein sequence ID" value="ANB75225.1"/>
    <property type="molecule type" value="Genomic_DNA"/>
</dbReference>
<dbReference type="Proteomes" id="UP000076852">
    <property type="component" value="Chromosome 2"/>
</dbReference>
<organism evidence="1 2">
    <name type="scientific">Paraburkholderia phytofirmans OLGA172</name>
    <dbReference type="NCBI Taxonomy" id="1417228"/>
    <lineage>
        <taxon>Bacteria</taxon>
        <taxon>Pseudomonadati</taxon>
        <taxon>Pseudomonadota</taxon>
        <taxon>Betaproteobacteria</taxon>
        <taxon>Burkholderiales</taxon>
        <taxon>Burkholderiaceae</taxon>
        <taxon>Paraburkholderia</taxon>
    </lineage>
</organism>
<reference evidence="1 2" key="1">
    <citation type="journal article" date="2016" name="Gene">
        <title>PacBio SMRT assembly of a complex multi-replicon genome reveals chlorocatechol degradative operon in a region of genome plasticity.</title>
        <authorList>
            <person name="Ricker N."/>
            <person name="Shen S.Y."/>
            <person name="Goordial J."/>
            <person name="Jin S."/>
            <person name="Fulthorpe R.R."/>
        </authorList>
    </citation>
    <scope>NUCLEOTIDE SEQUENCE [LARGE SCALE GENOMIC DNA]</scope>
    <source>
        <strain evidence="1 2">OLGA172</strain>
    </source>
</reference>
<evidence type="ECO:0000313" key="1">
    <source>
        <dbReference type="EMBL" id="ANB75225.1"/>
    </source>
</evidence>
<protein>
    <submittedName>
        <fullName evidence="1">Uncharacterized protein</fullName>
    </submittedName>
</protein>
<proteinExistence type="predicted"/>
<dbReference type="KEGG" id="buz:AYM40_22760"/>
<dbReference type="AlphaFoldDB" id="A0A160FQM7"/>
<name>A0A160FQM7_9BURK</name>